<dbReference type="EMBL" id="RQHF01000007">
    <property type="protein sequence ID" value="TGM61461.1"/>
    <property type="molecule type" value="Genomic_DNA"/>
</dbReference>
<evidence type="ECO:0000313" key="2">
    <source>
        <dbReference type="Proteomes" id="UP000298112"/>
    </source>
</evidence>
<evidence type="ECO:0000313" key="1">
    <source>
        <dbReference type="EMBL" id="TGM61461.1"/>
    </source>
</evidence>
<dbReference type="Proteomes" id="UP000298112">
    <property type="component" value="Unassembled WGS sequence"/>
</dbReference>
<dbReference type="InterPro" id="IPR011050">
    <property type="entry name" value="Pectin_lyase_fold/virulence"/>
</dbReference>
<keyword evidence="2" id="KW-1185">Reference proteome</keyword>
<dbReference type="InterPro" id="IPR012334">
    <property type="entry name" value="Pectin_lyas_fold"/>
</dbReference>
<evidence type="ECO:0008006" key="3">
    <source>
        <dbReference type="Google" id="ProtNLM"/>
    </source>
</evidence>
<protein>
    <recommendedName>
        <fullName evidence="3">DUF1565 domain-containing protein</fullName>
    </recommendedName>
</protein>
<dbReference type="Gene3D" id="2.160.20.10">
    <property type="entry name" value="Single-stranded right-handed beta-helix, Pectin lyase-like"/>
    <property type="match status" value="1"/>
</dbReference>
<accession>A0ABY2NTQ4</accession>
<gene>
    <name evidence="1" type="ORF">EHQ95_01485</name>
</gene>
<organism evidence="1 2">
    <name type="scientific">Leptospira vanthielii</name>
    <dbReference type="NCBI Taxonomy" id="293085"/>
    <lineage>
        <taxon>Bacteria</taxon>
        <taxon>Pseudomonadati</taxon>
        <taxon>Spirochaetota</taxon>
        <taxon>Spirochaetia</taxon>
        <taxon>Leptospirales</taxon>
        <taxon>Leptospiraceae</taxon>
        <taxon>Leptospira</taxon>
    </lineage>
</organism>
<dbReference type="SUPFAM" id="SSF51126">
    <property type="entry name" value="Pectin lyase-like"/>
    <property type="match status" value="1"/>
</dbReference>
<name>A0ABY2NTQ4_9LEPT</name>
<comment type="caution">
    <text evidence="1">The sequence shown here is derived from an EMBL/GenBank/DDBJ whole genome shotgun (WGS) entry which is preliminary data.</text>
</comment>
<proteinExistence type="predicted"/>
<reference evidence="2" key="1">
    <citation type="journal article" date="2019" name="PLoS Negl. Trop. Dis.">
        <title>Revisiting the worldwide diversity of Leptospira species in the environment.</title>
        <authorList>
            <person name="Vincent A.T."/>
            <person name="Schiettekatte O."/>
            <person name="Bourhy P."/>
            <person name="Veyrier F.J."/>
            <person name="Picardeau M."/>
        </authorList>
    </citation>
    <scope>NUCLEOTIDE SEQUENCE [LARGE SCALE GENOMIC DNA]</scope>
    <source>
        <strain evidence="2">201601955</strain>
    </source>
</reference>
<sequence>MRNKNVFLKVPRLLFFFLILIQFHCLLNPIVREILDLDLSRKNDKLRDMGFLLSLLTGTGPMATITPSVGNIILSNAQILVVFNRSMNPSSVSASLGTQLTQIWSDTNSTNDTVTLSGSIPTGTLPFLLDASDSMGLRMTTVTGSYTVLTSNTNLYYVSTNGNDGNLGTSIGSPKLTIASAVTGATAPAAILVSAGDYFITKPAMPSIVITETVSLYGGLSTDFLNRNPSQYITMVATIDSNFITDTYTMIAGASITPNTVVDGFTIRAPSNPNASGMSMAISCSSGSPTITNNRLEGGTVNLAMSAAILVSASSPLIANNLIMGGTSATSSSFGIFIQNISAPIIVSNTIQGGNAPVASAHGIYNAPQVNTPSIIGNTFFGGTGMISYALNTSPPSNPTVTNNSMDGGAGITSRAVYFPGGVGNLGNYQNNTLFTTGGTNRYCVYEAGGTNPFIFNGNRLFDCPTALYFDEGTTAITDIGTVNGGTVNGSTYSGNF</sequence>